<comment type="caution">
    <text evidence="3">The sequence shown here is derived from an EMBL/GenBank/DDBJ whole genome shotgun (WGS) entry which is preliminary data.</text>
</comment>
<evidence type="ECO:0000313" key="3">
    <source>
        <dbReference type="EMBL" id="ORB69228.1"/>
    </source>
</evidence>
<dbReference type="SUPFAM" id="SSF53756">
    <property type="entry name" value="UDP-Glycosyltransferase/glycogen phosphorylase"/>
    <property type="match status" value="1"/>
</dbReference>
<dbReference type="Pfam" id="PF06722">
    <property type="entry name" value="EryCIII-like_C"/>
    <property type="match status" value="1"/>
</dbReference>
<organism evidence="3 4">
    <name type="scientific">Mycobacterium scrofulaceum</name>
    <dbReference type="NCBI Taxonomy" id="1783"/>
    <lineage>
        <taxon>Bacteria</taxon>
        <taxon>Bacillati</taxon>
        <taxon>Actinomycetota</taxon>
        <taxon>Actinomycetes</taxon>
        <taxon>Mycobacteriales</taxon>
        <taxon>Mycobacteriaceae</taxon>
        <taxon>Mycobacterium</taxon>
    </lineage>
</organism>
<gene>
    <name evidence="3" type="ORF">BST44_25930</name>
</gene>
<dbReference type="AlphaFoldDB" id="A0A1X0K252"/>
<proteinExistence type="predicted"/>
<reference evidence="3 4" key="1">
    <citation type="submission" date="2017-02" db="EMBL/GenBank/DDBJ databases">
        <title>The new phylogeny of genus Mycobacterium.</title>
        <authorList>
            <person name="Tortoli E."/>
            <person name="Trovato A."/>
            <person name="Cirillo D.M."/>
        </authorList>
    </citation>
    <scope>NUCLEOTIDE SEQUENCE [LARGE SCALE GENOMIC DNA]</scope>
    <source>
        <strain evidence="3 4">DSM 43992</strain>
    </source>
</reference>
<dbReference type="InterPro" id="IPR010610">
    <property type="entry name" value="EryCIII-like_C"/>
</dbReference>
<dbReference type="GO" id="GO:0008194">
    <property type="term" value="F:UDP-glycosyltransferase activity"/>
    <property type="evidence" value="ECO:0007669"/>
    <property type="project" value="InterPro"/>
</dbReference>
<name>A0A1X0K252_MYCSC</name>
<keyword evidence="4" id="KW-1185">Reference proteome</keyword>
<feature type="domain" description="Glycosyltransferase family 28 N-terminal" evidence="1">
    <location>
        <begin position="3"/>
        <end position="56"/>
    </location>
</feature>
<keyword evidence="3" id="KW-0808">Transferase</keyword>
<dbReference type="GO" id="GO:0005975">
    <property type="term" value="P:carbohydrate metabolic process"/>
    <property type="evidence" value="ECO:0007669"/>
    <property type="project" value="InterPro"/>
</dbReference>
<feature type="domain" description="Erythromycin biosynthesis protein CIII-like C-terminal" evidence="2">
    <location>
        <begin position="260"/>
        <end position="371"/>
    </location>
</feature>
<dbReference type="Proteomes" id="UP000192601">
    <property type="component" value="Unassembled WGS sequence"/>
</dbReference>
<dbReference type="STRING" id="1783.BST44_25930"/>
<evidence type="ECO:0000259" key="1">
    <source>
        <dbReference type="Pfam" id="PF03033"/>
    </source>
</evidence>
<dbReference type="InterPro" id="IPR004276">
    <property type="entry name" value="GlycoTrans_28_N"/>
</dbReference>
<dbReference type="InterPro" id="IPR050426">
    <property type="entry name" value="Glycosyltransferase_28"/>
</dbReference>
<dbReference type="Gene3D" id="3.40.50.2000">
    <property type="entry name" value="Glycogen Phosphorylase B"/>
    <property type="match status" value="2"/>
</dbReference>
<sequence length="389" mass="41036">MRFALATLGTRGDVEPCAAIARELQRRGHDVRMAVPPNYLGFIESAGLTAVPHGRDQVQQNAEIARKYGATPNPAVMAWEIVRDITELWPVLGTALTSLADGADLILTDASEQGLAANVAEYYGISQAAVHIYPIAPEDAQSSITKDAEIAQRRALGLPAEPGPSAPQPLEIQAYDELFFPGLAAEWEQWGVRRPFVGGLTLELPTQVDEEVASWIAAGPPPIYFGFGSSARVASPADVIAMSTACAELGERALICSGVSDLTDLPQFEHAKVVSSVNHAAVFPACRAVVHHGGPGTTFAGIRAGVPTLALAVSVDQPMWAAAVNQLGVGIGRRFVDTTPDSLLADLRSILTPQCVARTREVAAQMATPAQSAALAADLLEDAVLRNAR</sequence>
<protein>
    <submittedName>
        <fullName evidence="3">Glycosyltransferase</fullName>
    </submittedName>
</protein>
<dbReference type="PANTHER" id="PTHR48050">
    <property type="entry name" value="STEROL 3-BETA-GLUCOSYLTRANSFERASE"/>
    <property type="match status" value="1"/>
</dbReference>
<dbReference type="OrthoDB" id="3253247at2"/>
<dbReference type="InterPro" id="IPR002213">
    <property type="entry name" value="UDP_glucos_trans"/>
</dbReference>
<dbReference type="CDD" id="cd03784">
    <property type="entry name" value="GT1_Gtf-like"/>
    <property type="match status" value="1"/>
</dbReference>
<dbReference type="RefSeq" id="WP_083179764.1">
    <property type="nucleotide sequence ID" value="NZ_MVIJ01000064.1"/>
</dbReference>
<dbReference type="Pfam" id="PF03033">
    <property type="entry name" value="Glyco_transf_28"/>
    <property type="match status" value="1"/>
</dbReference>
<dbReference type="GO" id="GO:0033072">
    <property type="term" value="P:vancomycin biosynthetic process"/>
    <property type="evidence" value="ECO:0007669"/>
    <property type="project" value="UniProtKB-ARBA"/>
</dbReference>
<dbReference type="GO" id="GO:0016758">
    <property type="term" value="F:hexosyltransferase activity"/>
    <property type="evidence" value="ECO:0007669"/>
    <property type="project" value="InterPro"/>
</dbReference>
<accession>A0A1X0K252</accession>
<dbReference type="FunFam" id="3.40.50.2000:FF:000009">
    <property type="entry name" value="Sterol 3-beta-glucosyltransferase UGT80A2"/>
    <property type="match status" value="1"/>
</dbReference>
<dbReference type="PANTHER" id="PTHR48050:SF13">
    <property type="entry name" value="STEROL 3-BETA-GLUCOSYLTRANSFERASE UGT80A2"/>
    <property type="match status" value="1"/>
</dbReference>
<evidence type="ECO:0000259" key="2">
    <source>
        <dbReference type="Pfam" id="PF06722"/>
    </source>
</evidence>
<dbReference type="EMBL" id="MVIJ01000064">
    <property type="protein sequence ID" value="ORB69228.1"/>
    <property type="molecule type" value="Genomic_DNA"/>
</dbReference>
<evidence type="ECO:0000313" key="4">
    <source>
        <dbReference type="Proteomes" id="UP000192601"/>
    </source>
</evidence>